<reference evidence="1" key="1">
    <citation type="journal article" date="2013" name="Environ. Microbiol.">
        <title>Microbiota from the distal guts of lean and obese adolescents exhibit partial functional redundancy besides clear differences in community structure.</title>
        <authorList>
            <person name="Ferrer M."/>
            <person name="Ruiz A."/>
            <person name="Lanza F."/>
            <person name="Haange S.B."/>
            <person name="Oberbach A."/>
            <person name="Till H."/>
            <person name="Bargiela R."/>
            <person name="Campoy C."/>
            <person name="Segura M.T."/>
            <person name="Richter M."/>
            <person name="von Bergen M."/>
            <person name="Seifert J."/>
            <person name="Suarez A."/>
        </authorList>
    </citation>
    <scope>NUCLEOTIDE SEQUENCE</scope>
</reference>
<name>K1S446_9ZZZZ</name>
<dbReference type="SUPFAM" id="SSF53850">
    <property type="entry name" value="Periplasmic binding protein-like II"/>
    <property type="match status" value="1"/>
</dbReference>
<accession>K1S446</accession>
<dbReference type="Gene3D" id="3.40.190.10">
    <property type="entry name" value="Periplasmic binding protein-like II"/>
    <property type="match status" value="2"/>
</dbReference>
<gene>
    <name evidence="1" type="ORF">LEA_15344</name>
</gene>
<organism evidence="1">
    <name type="scientific">human gut metagenome</name>
    <dbReference type="NCBI Taxonomy" id="408170"/>
    <lineage>
        <taxon>unclassified sequences</taxon>
        <taxon>metagenomes</taxon>
        <taxon>organismal metagenomes</taxon>
    </lineage>
</organism>
<proteinExistence type="predicted"/>
<dbReference type="EMBL" id="AJWY01010475">
    <property type="protein sequence ID" value="EKC55442.1"/>
    <property type="molecule type" value="Genomic_DNA"/>
</dbReference>
<evidence type="ECO:0000313" key="1">
    <source>
        <dbReference type="EMBL" id="EKC55442.1"/>
    </source>
</evidence>
<sequence>MKTGLEFLQALEENHVMPTLAAQQTNGTLDQTPMWQNGQYAGTFAWDANAETYRSALKNASGFLVGDEIAFGGQANGGFSKVYLALAINSSCQHPKEAAILVNFLLNEDMGASIMGTACGLPDSVTGRAAATAAGLVNPLVVEANNRMMAFVDFPLDPTFESPALAAVPDGLYAAVLTACSNGELTTTQAAEQLAEGITAMLDRTVAE</sequence>
<protein>
    <submittedName>
        <fullName evidence="1">Periplasmic pectic oligomers binding protein</fullName>
    </submittedName>
</protein>
<dbReference type="AlphaFoldDB" id="K1S446"/>
<comment type="caution">
    <text evidence="1">The sequence shown here is derived from an EMBL/GenBank/DDBJ whole genome shotgun (WGS) entry which is preliminary data.</text>
</comment>